<dbReference type="EMBL" id="ML996089">
    <property type="protein sequence ID" value="KAF2150498.1"/>
    <property type="molecule type" value="Genomic_DNA"/>
</dbReference>
<dbReference type="PROSITE" id="PS50002">
    <property type="entry name" value="SH3"/>
    <property type="match status" value="1"/>
</dbReference>
<evidence type="ECO:0000259" key="6">
    <source>
        <dbReference type="PROSITE" id="PS51021"/>
    </source>
</evidence>
<feature type="region of interest" description="Disordered" evidence="4">
    <location>
        <begin position="270"/>
        <end position="485"/>
    </location>
</feature>
<proteinExistence type="predicted"/>
<evidence type="ECO:0000256" key="2">
    <source>
        <dbReference type="PROSITE-ProRule" id="PRU00192"/>
    </source>
</evidence>
<evidence type="ECO:0000313" key="7">
    <source>
        <dbReference type="EMBL" id="KAF2150498.1"/>
    </source>
</evidence>
<dbReference type="GO" id="GO:0008289">
    <property type="term" value="F:lipid binding"/>
    <property type="evidence" value="ECO:0007669"/>
    <property type="project" value="TreeGrafter"/>
</dbReference>
<dbReference type="SUPFAM" id="SSF103657">
    <property type="entry name" value="BAR/IMD domain-like"/>
    <property type="match status" value="1"/>
</dbReference>
<dbReference type="FunFam" id="2.30.30.40:FF:000100">
    <property type="entry name" value="SH3 domain-containing YSC84-like protein 1"/>
    <property type="match status" value="1"/>
</dbReference>
<protein>
    <recommendedName>
        <fullName evidence="9">SH3 domain-containing protein</fullName>
    </recommendedName>
</protein>
<dbReference type="Pfam" id="PF03114">
    <property type="entry name" value="BAR"/>
    <property type="match status" value="1"/>
</dbReference>
<dbReference type="InterPro" id="IPR027267">
    <property type="entry name" value="AH/BAR_dom_sf"/>
</dbReference>
<gene>
    <name evidence="7" type="ORF">K461DRAFT_177401</name>
</gene>
<dbReference type="GO" id="GO:0051666">
    <property type="term" value="P:actin cortical patch localization"/>
    <property type="evidence" value="ECO:0007669"/>
    <property type="project" value="InterPro"/>
</dbReference>
<dbReference type="GO" id="GO:0006897">
    <property type="term" value="P:endocytosis"/>
    <property type="evidence" value="ECO:0007669"/>
    <property type="project" value="InterPro"/>
</dbReference>
<evidence type="ECO:0000256" key="1">
    <source>
        <dbReference type="ARBA" id="ARBA00022443"/>
    </source>
</evidence>
<feature type="compositionally biased region" description="Pro residues" evidence="4">
    <location>
        <begin position="368"/>
        <end position="379"/>
    </location>
</feature>
<dbReference type="GO" id="GO:0043332">
    <property type="term" value="C:mating projection tip"/>
    <property type="evidence" value="ECO:0007669"/>
    <property type="project" value="TreeGrafter"/>
</dbReference>
<dbReference type="SUPFAM" id="SSF50044">
    <property type="entry name" value="SH3-domain"/>
    <property type="match status" value="1"/>
</dbReference>
<keyword evidence="1 2" id="KW-0728">SH3 domain</keyword>
<accession>A0A9P4J174</accession>
<feature type="compositionally biased region" description="Low complexity" evidence="4">
    <location>
        <begin position="430"/>
        <end position="440"/>
    </location>
</feature>
<feature type="domain" description="SH3" evidence="5">
    <location>
        <begin position="487"/>
        <end position="547"/>
    </location>
</feature>
<feature type="compositionally biased region" description="Low complexity" evidence="4">
    <location>
        <begin position="289"/>
        <end position="305"/>
    </location>
</feature>
<dbReference type="PRINTS" id="PR00452">
    <property type="entry name" value="SH3DOMAIN"/>
</dbReference>
<dbReference type="Gene3D" id="1.20.1270.60">
    <property type="entry name" value="Arfaptin homology (AH) domain/BAR domain"/>
    <property type="match status" value="1"/>
</dbReference>
<dbReference type="InterPro" id="IPR001452">
    <property type="entry name" value="SH3_domain"/>
</dbReference>
<dbReference type="GO" id="GO:1990528">
    <property type="term" value="C:Rvs161p-Rvs167p complex"/>
    <property type="evidence" value="ECO:0007669"/>
    <property type="project" value="TreeGrafter"/>
</dbReference>
<dbReference type="Proteomes" id="UP000799439">
    <property type="component" value="Unassembled WGS sequence"/>
</dbReference>
<comment type="caution">
    <text evidence="7">The sequence shown here is derived from an EMBL/GenBank/DDBJ whole genome shotgun (WGS) entry which is preliminary data.</text>
</comment>
<dbReference type="GO" id="GO:0031097">
    <property type="term" value="C:medial cortex"/>
    <property type="evidence" value="ECO:0007669"/>
    <property type="project" value="TreeGrafter"/>
</dbReference>
<feature type="compositionally biased region" description="Polar residues" evidence="4">
    <location>
        <begin position="306"/>
        <end position="316"/>
    </location>
</feature>
<dbReference type="GO" id="GO:0030479">
    <property type="term" value="C:actin cortical patch"/>
    <property type="evidence" value="ECO:0007669"/>
    <property type="project" value="TreeGrafter"/>
</dbReference>
<feature type="coiled-coil region" evidence="3">
    <location>
        <begin position="129"/>
        <end position="156"/>
    </location>
</feature>
<evidence type="ECO:0000259" key="5">
    <source>
        <dbReference type="PROSITE" id="PS50002"/>
    </source>
</evidence>
<dbReference type="InterPro" id="IPR036028">
    <property type="entry name" value="SH3-like_dom_sf"/>
</dbReference>
<evidence type="ECO:0000313" key="8">
    <source>
        <dbReference type="Proteomes" id="UP000799439"/>
    </source>
</evidence>
<dbReference type="AlphaFoldDB" id="A0A9P4J174"/>
<dbReference type="GO" id="GO:0097320">
    <property type="term" value="P:plasma membrane tubulation"/>
    <property type="evidence" value="ECO:0007669"/>
    <property type="project" value="TreeGrafter"/>
</dbReference>
<feature type="domain" description="BAR" evidence="6">
    <location>
        <begin position="7"/>
        <end position="261"/>
    </location>
</feature>
<dbReference type="InterPro" id="IPR046982">
    <property type="entry name" value="BIN3/RVS161-like"/>
</dbReference>
<organism evidence="7 8">
    <name type="scientific">Myriangium duriaei CBS 260.36</name>
    <dbReference type="NCBI Taxonomy" id="1168546"/>
    <lineage>
        <taxon>Eukaryota</taxon>
        <taxon>Fungi</taxon>
        <taxon>Dikarya</taxon>
        <taxon>Ascomycota</taxon>
        <taxon>Pezizomycotina</taxon>
        <taxon>Dothideomycetes</taxon>
        <taxon>Dothideomycetidae</taxon>
        <taxon>Myriangiales</taxon>
        <taxon>Myriangiaceae</taxon>
        <taxon>Myriangium</taxon>
    </lineage>
</organism>
<dbReference type="PROSITE" id="PS51021">
    <property type="entry name" value="BAR"/>
    <property type="match status" value="1"/>
</dbReference>
<feature type="compositionally biased region" description="Low complexity" evidence="4">
    <location>
        <begin position="331"/>
        <end position="344"/>
    </location>
</feature>
<sequence>MQSISRKVGKFTNKSTAGEADVGTILEEFRVADELLDHFMDAVRSFQNAWKGILAFQFGIAQHFETLYKPIEDPESKYASESDQIALEKAQQLRATYGDLDKDLQQETDWIQTKLLQPAMDAKQSIAPLKKVVKKRENYKLDYERYQGRVDHVKQKGLKSAREEGTLAKHESDVSAALALYQSADDQIRQKMPAVIDAVQVLVPLLLNEQIMLQHALVGQLYTVLHGYCQQYRLPSPAPPMEQVVSTWNSQFAPLRHEVEQGLNVLANGKAVRQPMSGPPEKANTVTGLSIRSRLSSSKSPSQQSVPQMRRQSSNALEIEEEEQPPPKPARPGAAPTTPGARPRIASSISVQSLQSYHSVPEDEEAPPPKPPRPSPGPIPLGSKPRTASSLSVARSGLASPIPMGTPLPGLSPGLTPGNLELANARRRSSASTTLSTTESGNGRVGASPYQGDYFGQQRSASTTSIASSIASKKKPPPPPTKRQITSQDLVVTALYDFAGQGDGDLTFREGDRIKVLKKTESIDDWWLGQLRGVSGSFPANYVSIPS</sequence>
<dbReference type="SMART" id="SM00326">
    <property type="entry name" value="SH3"/>
    <property type="match status" value="1"/>
</dbReference>
<keyword evidence="3" id="KW-0175">Coiled coil</keyword>
<keyword evidence="8" id="KW-1185">Reference proteome</keyword>
<dbReference type="PANTHER" id="PTHR47174">
    <property type="entry name" value="BRIDGING INTEGRATOR 3"/>
    <property type="match status" value="1"/>
</dbReference>
<evidence type="ECO:0008006" key="9">
    <source>
        <dbReference type="Google" id="ProtNLM"/>
    </source>
</evidence>
<dbReference type="PANTHER" id="PTHR47174:SF2">
    <property type="entry name" value="SH3 DOMAIN SIGNALLING PROTEIN (AFU_ORTHOLOGUE AFUA_5G07670)"/>
    <property type="match status" value="1"/>
</dbReference>
<feature type="compositionally biased region" description="Low complexity" evidence="4">
    <location>
        <begin position="457"/>
        <end position="471"/>
    </location>
</feature>
<feature type="compositionally biased region" description="Polar residues" evidence="4">
    <location>
        <begin position="347"/>
        <end position="358"/>
    </location>
</feature>
<reference evidence="7" key="1">
    <citation type="journal article" date="2020" name="Stud. Mycol.">
        <title>101 Dothideomycetes genomes: a test case for predicting lifestyles and emergence of pathogens.</title>
        <authorList>
            <person name="Haridas S."/>
            <person name="Albert R."/>
            <person name="Binder M."/>
            <person name="Bloem J."/>
            <person name="Labutti K."/>
            <person name="Salamov A."/>
            <person name="Andreopoulos B."/>
            <person name="Baker S."/>
            <person name="Barry K."/>
            <person name="Bills G."/>
            <person name="Bluhm B."/>
            <person name="Cannon C."/>
            <person name="Castanera R."/>
            <person name="Culley D."/>
            <person name="Daum C."/>
            <person name="Ezra D."/>
            <person name="Gonzalez J."/>
            <person name="Henrissat B."/>
            <person name="Kuo A."/>
            <person name="Liang C."/>
            <person name="Lipzen A."/>
            <person name="Lutzoni F."/>
            <person name="Magnuson J."/>
            <person name="Mondo S."/>
            <person name="Nolan M."/>
            <person name="Ohm R."/>
            <person name="Pangilinan J."/>
            <person name="Park H.-J."/>
            <person name="Ramirez L."/>
            <person name="Alfaro M."/>
            <person name="Sun H."/>
            <person name="Tritt A."/>
            <person name="Yoshinaga Y."/>
            <person name="Zwiers L.-H."/>
            <person name="Turgeon B."/>
            <person name="Goodwin S."/>
            <person name="Spatafora J."/>
            <person name="Crous P."/>
            <person name="Grigoriev I."/>
        </authorList>
    </citation>
    <scope>NUCLEOTIDE SEQUENCE</scope>
    <source>
        <strain evidence="7">CBS 260.36</strain>
    </source>
</reference>
<evidence type="ECO:0000256" key="3">
    <source>
        <dbReference type="SAM" id="Coils"/>
    </source>
</evidence>
<dbReference type="Pfam" id="PF14604">
    <property type="entry name" value="SH3_9"/>
    <property type="match status" value="1"/>
</dbReference>
<evidence type="ECO:0000256" key="4">
    <source>
        <dbReference type="SAM" id="MobiDB-lite"/>
    </source>
</evidence>
<dbReference type="OrthoDB" id="10255128at2759"/>
<feature type="compositionally biased region" description="Low complexity" evidence="4">
    <location>
        <begin position="405"/>
        <end position="423"/>
    </location>
</feature>
<dbReference type="Gene3D" id="2.30.30.40">
    <property type="entry name" value="SH3 Domains"/>
    <property type="match status" value="1"/>
</dbReference>
<name>A0A9P4J174_9PEZI</name>
<dbReference type="InterPro" id="IPR004148">
    <property type="entry name" value="BAR_dom"/>
</dbReference>